<dbReference type="Gene3D" id="3.90.550.10">
    <property type="entry name" value="Spore Coat Polysaccharide Biosynthesis Protein SpsA, Chain A"/>
    <property type="match status" value="1"/>
</dbReference>
<keyword evidence="1" id="KW-0328">Glycosyltransferase</keyword>
<dbReference type="GO" id="GO:0016758">
    <property type="term" value="F:hexosyltransferase activity"/>
    <property type="evidence" value="ECO:0007669"/>
    <property type="project" value="UniProtKB-ARBA"/>
</dbReference>
<dbReference type="AlphaFoldDB" id="A0AA93BDJ8"/>
<dbReference type="Proteomes" id="UP000286113">
    <property type="component" value="Unassembled WGS sequence"/>
</dbReference>
<evidence type="ECO:0000313" key="4">
    <source>
        <dbReference type="EMBL" id="RGS48258.1"/>
    </source>
</evidence>
<sequence>MNNPKVSVIVPVYNVEKLLQRCIDSILAQTFTDFELLLIDDGSKDKSGEICDEYAAKDSRIRVFHKQNGGVSTARNLGIDKAQGEWIYFVDSDDIVLPSALGTFCSLIYSDSELVIAGFYTSDENNTVREQRKMVRQCELSVIQALKEMYAPTDFCYQGYLWCKLFKRKVILQNNLRFEETISFNEDRLFIVEYLCHCLAPISYTTNAVYNYILRLIVR</sequence>
<accession>A0AA93BDJ8</accession>
<dbReference type="InterPro" id="IPR029044">
    <property type="entry name" value="Nucleotide-diphossugar_trans"/>
</dbReference>
<comment type="caution">
    <text evidence="4">The sequence shown here is derived from an EMBL/GenBank/DDBJ whole genome shotgun (WGS) entry which is preliminary data.</text>
</comment>
<dbReference type="SUPFAM" id="SSF53448">
    <property type="entry name" value="Nucleotide-diphospho-sugar transferases"/>
    <property type="match status" value="1"/>
</dbReference>
<evidence type="ECO:0000256" key="1">
    <source>
        <dbReference type="ARBA" id="ARBA00022676"/>
    </source>
</evidence>
<proteinExistence type="predicted"/>
<dbReference type="PANTHER" id="PTHR22916:SF51">
    <property type="entry name" value="GLYCOSYLTRANSFERASE EPSH-RELATED"/>
    <property type="match status" value="1"/>
</dbReference>
<protein>
    <submittedName>
        <fullName evidence="4">Glycosyltransferase</fullName>
    </submittedName>
</protein>
<evidence type="ECO:0000256" key="2">
    <source>
        <dbReference type="ARBA" id="ARBA00022679"/>
    </source>
</evidence>
<dbReference type="PANTHER" id="PTHR22916">
    <property type="entry name" value="GLYCOSYLTRANSFERASE"/>
    <property type="match status" value="1"/>
</dbReference>
<dbReference type="CDD" id="cd00761">
    <property type="entry name" value="Glyco_tranf_GTA_type"/>
    <property type="match status" value="1"/>
</dbReference>
<feature type="domain" description="Glycosyltransferase 2-like" evidence="3">
    <location>
        <begin position="7"/>
        <end position="142"/>
    </location>
</feature>
<name>A0AA93BDJ8_9BACT</name>
<evidence type="ECO:0000313" key="5">
    <source>
        <dbReference type="Proteomes" id="UP000286113"/>
    </source>
</evidence>
<keyword evidence="2" id="KW-0808">Transferase</keyword>
<reference evidence="4 5" key="1">
    <citation type="submission" date="2018-08" db="EMBL/GenBank/DDBJ databases">
        <title>A genome reference for cultivated species of the human gut microbiota.</title>
        <authorList>
            <person name="Zou Y."/>
            <person name="Xue W."/>
            <person name="Luo G."/>
        </authorList>
    </citation>
    <scope>NUCLEOTIDE SEQUENCE [LARGE SCALE GENOMIC DNA]</scope>
    <source>
        <strain evidence="4 5">AF22-1</strain>
    </source>
</reference>
<organism evidence="4 5">
    <name type="scientific">Segatella copri</name>
    <dbReference type="NCBI Taxonomy" id="165179"/>
    <lineage>
        <taxon>Bacteria</taxon>
        <taxon>Pseudomonadati</taxon>
        <taxon>Bacteroidota</taxon>
        <taxon>Bacteroidia</taxon>
        <taxon>Bacteroidales</taxon>
        <taxon>Prevotellaceae</taxon>
        <taxon>Segatella</taxon>
    </lineage>
</organism>
<dbReference type="InterPro" id="IPR001173">
    <property type="entry name" value="Glyco_trans_2-like"/>
</dbReference>
<dbReference type="EMBL" id="QRVN01000004">
    <property type="protein sequence ID" value="RGS48258.1"/>
    <property type="molecule type" value="Genomic_DNA"/>
</dbReference>
<gene>
    <name evidence="4" type="ORF">DWX90_03495</name>
</gene>
<dbReference type="Pfam" id="PF00535">
    <property type="entry name" value="Glycos_transf_2"/>
    <property type="match status" value="1"/>
</dbReference>
<evidence type="ECO:0000259" key="3">
    <source>
        <dbReference type="Pfam" id="PF00535"/>
    </source>
</evidence>